<name>A0A2W4BN24_9ENTE</name>
<dbReference type="Proteomes" id="UP000249828">
    <property type="component" value="Unassembled WGS sequence"/>
</dbReference>
<dbReference type="GO" id="GO:0032259">
    <property type="term" value="P:methylation"/>
    <property type="evidence" value="ECO:0007669"/>
    <property type="project" value="UniProtKB-KW"/>
</dbReference>
<dbReference type="AlphaFoldDB" id="A0A2W4BN24"/>
<reference evidence="7 8" key="1">
    <citation type="submission" date="2017-11" db="EMBL/GenBank/DDBJ databases">
        <title>Draft genome sequence of Enterococcus plantarum TRW2 strain isolated from lettuce.</title>
        <authorList>
            <person name="Kim E.B."/>
            <person name="Marco M.L."/>
            <person name="Williams T.R."/>
            <person name="You I.H."/>
        </authorList>
    </citation>
    <scope>NUCLEOTIDE SEQUENCE [LARGE SCALE GENOMIC DNA]</scope>
    <source>
        <strain evidence="7 8">TRW2</strain>
    </source>
</reference>
<dbReference type="InterPro" id="IPR029063">
    <property type="entry name" value="SAM-dependent_MTases_sf"/>
</dbReference>
<keyword evidence="1" id="KW-0489">Methyltransferase</keyword>
<accession>A0A2W4BN24</accession>
<keyword evidence="3" id="KW-0949">S-adenosyl-L-methionine</keyword>
<evidence type="ECO:0000256" key="2">
    <source>
        <dbReference type="ARBA" id="ARBA00022679"/>
    </source>
</evidence>
<evidence type="ECO:0000256" key="1">
    <source>
        <dbReference type="ARBA" id="ARBA00022603"/>
    </source>
</evidence>
<dbReference type="GO" id="GO:0008170">
    <property type="term" value="F:N-methyltransferase activity"/>
    <property type="evidence" value="ECO:0007669"/>
    <property type="project" value="InterPro"/>
</dbReference>
<dbReference type="Gene3D" id="3.40.50.150">
    <property type="entry name" value="Vaccinia Virus protein VP39"/>
    <property type="match status" value="1"/>
</dbReference>
<keyword evidence="4" id="KW-0680">Restriction system</keyword>
<proteinExistence type="predicted"/>
<evidence type="ECO:0000259" key="6">
    <source>
        <dbReference type="Pfam" id="PF01555"/>
    </source>
</evidence>
<keyword evidence="2" id="KW-0808">Transferase</keyword>
<feature type="compositionally biased region" description="Basic and acidic residues" evidence="5">
    <location>
        <begin position="927"/>
        <end position="939"/>
    </location>
</feature>
<comment type="caution">
    <text evidence="7">The sequence shown here is derived from an EMBL/GenBank/DDBJ whole genome shotgun (WGS) entry which is preliminary data.</text>
</comment>
<dbReference type="GO" id="GO:0003677">
    <property type="term" value="F:DNA binding"/>
    <property type="evidence" value="ECO:0007669"/>
    <property type="project" value="InterPro"/>
</dbReference>
<gene>
    <name evidence="7" type="ORF">CI088_07585</name>
</gene>
<feature type="domain" description="DNA methylase N-4/N-6" evidence="6">
    <location>
        <begin position="305"/>
        <end position="527"/>
    </location>
</feature>
<evidence type="ECO:0000313" key="8">
    <source>
        <dbReference type="Proteomes" id="UP000249828"/>
    </source>
</evidence>
<dbReference type="GO" id="GO:0009307">
    <property type="term" value="P:DNA restriction-modification system"/>
    <property type="evidence" value="ECO:0007669"/>
    <property type="project" value="UniProtKB-KW"/>
</dbReference>
<keyword evidence="8" id="KW-1185">Reference proteome</keyword>
<dbReference type="InterPro" id="IPR002295">
    <property type="entry name" value="N4/N6-MTase_EcoPI_Mod-like"/>
</dbReference>
<dbReference type="PRINTS" id="PR00506">
    <property type="entry name" value="D21N6MTFRASE"/>
</dbReference>
<organism evidence="7 8">
    <name type="scientific">Enterococcus plantarum</name>
    <dbReference type="NCBI Taxonomy" id="1077675"/>
    <lineage>
        <taxon>Bacteria</taxon>
        <taxon>Bacillati</taxon>
        <taxon>Bacillota</taxon>
        <taxon>Bacilli</taxon>
        <taxon>Lactobacillales</taxon>
        <taxon>Enterococcaceae</taxon>
        <taxon>Enterococcus</taxon>
    </lineage>
</organism>
<dbReference type="EMBL" id="PIEU01000056">
    <property type="protein sequence ID" value="PZL74149.1"/>
    <property type="molecule type" value="Genomic_DNA"/>
</dbReference>
<dbReference type="SUPFAM" id="SSF53335">
    <property type="entry name" value="S-adenosyl-L-methionine-dependent methyltransferases"/>
    <property type="match status" value="1"/>
</dbReference>
<evidence type="ECO:0000256" key="3">
    <source>
        <dbReference type="ARBA" id="ARBA00022691"/>
    </source>
</evidence>
<feature type="region of interest" description="Disordered" evidence="5">
    <location>
        <begin position="927"/>
        <end position="966"/>
    </location>
</feature>
<protein>
    <recommendedName>
        <fullName evidence="6">DNA methylase N-4/N-6 domain-containing protein</fullName>
    </recommendedName>
</protein>
<evidence type="ECO:0000256" key="4">
    <source>
        <dbReference type="ARBA" id="ARBA00022747"/>
    </source>
</evidence>
<dbReference type="InterPro" id="IPR002941">
    <property type="entry name" value="DNA_methylase_N4/N6"/>
</dbReference>
<sequence>MKGYNQYDRKLREKGLIEMEIEIDKYLFEMTDKEERVYDLNEINSNKSPKLKSLGNNTIQNKTYISKSFSDKEKKYLEEEYLLDELDLILYSTGDYFSTKELFMLQCIILMNLGIKPSSKQTLKEKVAAKVFYRKLLHQLNRAFKDIVAQCVLLREDSLSETYDLTNKTFKNEKKETVKAILFSYIYEGYNTLLNDFTQTNPNFDYDNNSNIDIFEKIMKNKFTQLTEDIFNFVFYIQPENFENVELVFEEVLEEYKNETKTQFTEFESGYFSKLKKGDLKGTARNRIYNMDFHDLHRQIEPDSVNAIITDSPYFYDYNNKAWDAFLNEEERYEFFKGYFQSVAHTIKDDAVIVFFNLYENIPQINKAIEDVSKDERYPEFNFTVLPYLEYTKLSPTAHLTQKRKSEYIALAVNNWEDSFLGDTGILKNGSIDISLSDKFENKKFKSHELIREAMKNGREIFDSPSNIYNTNGVIHTTTKPAYLLDIIIQRFTAEDWVILDSFSGSGSISLAAYENNRTSVACELDTYMMLRSNIRLHEFRRRINKKAFKLNAKDAIYEVSLTNKSSKEAMNRYFYMPLVRMLNIEERVQFLNDFIESLSERKKKHEVTFHEVQQTERDRAILTALSNIYNTKEFEEIFGLSSRNPIQLFEENNFSVDEFNVFARAVRFSKIATIPADYIVQLDLARHRLDNYKEINDDEQIDSVNAYLSYLHQLVQDLLVYEFKLKKELLNKESYEKEEKFYVLFTYILKSYEHFTKELVKLKGVPLPYLYTIDELYESNHLLSMDIEQLKKERKRFNDSYSFKHYKDFKTIYVIEGSLNFYDEVSNIDQIIQRLDIDNIKNDLDIADSEILSQYTMVSEKGSTTKRYGDNLKTFYLTLNDYKYAEDKMEYLAKLNKNGVVFKNKNALIEQVKVSKEAEKNVVAKKSKSIEKESDAVHSNRKKSKSTIDSSKENNTKKSEKKKRVKINTEEVKELYLSGMTQKEIADKFNTKSATIYHHIKKIKKNGDETEQN</sequence>
<evidence type="ECO:0000313" key="7">
    <source>
        <dbReference type="EMBL" id="PZL74149.1"/>
    </source>
</evidence>
<dbReference type="Gene3D" id="1.10.10.60">
    <property type="entry name" value="Homeodomain-like"/>
    <property type="match status" value="1"/>
</dbReference>
<dbReference type="Pfam" id="PF01555">
    <property type="entry name" value="N6_N4_Mtase"/>
    <property type="match status" value="1"/>
</dbReference>
<evidence type="ECO:0000256" key="5">
    <source>
        <dbReference type="SAM" id="MobiDB-lite"/>
    </source>
</evidence>